<dbReference type="GO" id="GO:0005730">
    <property type="term" value="C:nucleolus"/>
    <property type="evidence" value="ECO:0007669"/>
    <property type="project" value="TreeGrafter"/>
</dbReference>
<keyword evidence="8" id="KW-1185">Reference proteome</keyword>
<protein>
    <recommendedName>
        <fullName evidence="6">Exoribonuclease phosphorolytic domain-containing protein</fullName>
    </recommendedName>
</protein>
<dbReference type="OrthoDB" id="27298at2759"/>
<comment type="subcellular location">
    <subcellularLocation>
        <location evidence="1">Nucleus</location>
    </subcellularLocation>
</comment>
<dbReference type="GO" id="GO:0016075">
    <property type="term" value="P:rRNA catabolic process"/>
    <property type="evidence" value="ECO:0007669"/>
    <property type="project" value="TreeGrafter"/>
</dbReference>
<dbReference type="InterPro" id="IPR027408">
    <property type="entry name" value="PNPase/RNase_PH_dom_sf"/>
</dbReference>
<dbReference type="STRING" id="1157962.A0A250X8X0"/>
<evidence type="ECO:0000313" key="7">
    <source>
        <dbReference type="EMBL" id="GAX79369.1"/>
    </source>
</evidence>
<evidence type="ECO:0000256" key="3">
    <source>
        <dbReference type="ARBA" id="ARBA00022552"/>
    </source>
</evidence>
<dbReference type="GO" id="GO:0006364">
    <property type="term" value="P:rRNA processing"/>
    <property type="evidence" value="ECO:0007669"/>
    <property type="project" value="UniProtKB-KW"/>
</dbReference>
<keyword evidence="5" id="KW-0539">Nucleus</keyword>
<dbReference type="CDD" id="cd11372">
    <property type="entry name" value="RNase_PH_RRP46"/>
    <property type="match status" value="1"/>
</dbReference>
<dbReference type="PANTHER" id="PTHR11953">
    <property type="entry name" value="EXOSOME COMPLEX COMPONENT"/>
    <property type="match status" value="1"/>
</dbReference>
<dbReference type="GO" id="GO:0003723">
    <property type="term" value="F:RNA binding"/>
    <property type="evidence" value="ECO:0007669"/>
    <property type="project" value="TreeGrafter"/>
</dbReference>
<evidence type="ECO:0000256" key="2">
    <source>
        <dbReference type="ARBA" id="ARBA00006678"/>
    </source>
</evidence>
<dbReference type="InterPro" id="IPR020568">
    <property type="entry name" value="Ribosomal_Su5_D2-typ_SF"/>
</dbReference>
<dbReference type="InterPro" id="IPR050080">
    <property type="entry name" value="RNase_PH"/>
</dbReference>
<sequence length="249" mass="26408">MMDTDASIGPSSLLLRTQGRQPTQLRGLACERGLLNRADGSAKWAQDATAIIAAVHGPRQAQAKAENAEHAVVEVSFKPRSGFQDNVHRDYEGILRRTLEGLIPLGMFPRTSIMVVIQVVQDDGALLSCALNAACAALIDAGVPLNHLLASVTCAIMPVAAGSSLCLDPTRKEEQAASALISIAHPFHFDFTKSSKAELMKPVVCVGGDVLASHTQGSFSVEQYLDAVIMCSKASAQIAEFSRLVLSKA</sequence>
<dbReference type="Proteomes" id="UP000232323">
    <property type="component" value="Unassembled WGS sequence"/>
</dbReference>
<keyword evidence="4" id="KW-0271">Exosome</keyword>
<dbReference type="GO" id="GO:0071051">
    <property type="term" value="P:poly(A)-dependent snoRNA 3'-end processing"/>
    <property type="evidence" value="ECO:0007669"/>
    <property type="project" value="TreeGrafter"/>
</dbReference>
<dbReference type="GO" id="GO:0034475">
    <property type="term" value="P:U4 snRNA 3'-end processing"/>
    <property type="evidence" value="ECO:0007669"/>
    <property type="project" value="TreeGrafter"/>
</dbReference>
<keyword evidence="3" id="KW-0698">rRNA processing</keyword>
<evidence type="ECO:0000259" key="6">
    <source>
        <dbReference type="Pfam" id="PF01138"/>
    </source>
</evidence>
<feature type="domain" description="Exoribonuclease phosphorolytic" evidence="6">
    <location>
        <begin position="24"/>
        <end position="144"/>
    </location>
</feature>
<evidence type="ECO:0000256" key="5">
    <source>
        <dbReference type="ARBA" id="ARBA00023242"/>
    </source>
</evidence>
<dbReference type="GO" id="GO:0071028">
    <property type="term" value="P:nuclear mRNA surveillance"/>
    <property type="evidence" value="ECO:0007669"/>
    <property type="project" value="TreeGrafter"/>
</dbReference>
<evidence type="ECO:0000313" key="8">
    <source>
        <dbReference type="Proteomes" id="UP000232323"/>
    </source>
</evidence>
<comment type="similarity">
    <text evidence="2">Belongs to the RNase PH family.</text>
</comment>
<organism evidence="7 8">
    <name type="scientific">Chlamydomonas eustigma</name>
    <dbReference type="NCBI Taxonomy" id="1157962"/>
    <lineage>
        <taxon>Eukaryota</taxon>
        <taxon>Viridiplantae</taxon>
        <taxon>Chlorophyta</taxon>
        <taxon>core chlorophytes</taxon>
        <taxon>Chlorophyceae</taxon>
        <taxon>CS clade</taxon>
        <taxon>Chlamydomonadales</taxon>
        <taxon>Chlamydomonadaceae</taxon>
        <taxon>Chlamydomonas</taxon>
    </lineage>
</organism>
<accession>A0A250X8X0</accession>
<dbReference type="GO" id="GO:0000176">
    <property type="term" value="C:nuclear exosome (RNase complex)"/>
    <property type="evidence" value="ECO:0007669"/>
    <property type="project" value="TreeGrafter"/>
</dbReference>
<gene>
    <name evidence="7" type="ORF">CEUSTIGMA_g6811.t1</name>
</gene>
<evidence type="ECO:0000256" key="4">
    <source>
        <dbReference type="ARBA" id="ARBA00022835"/>
    </source>
</evidence>
<evidence type="ECO:0000256" key="1">
    <source>
        <dbReference type="ARBA" id="ARBA00004123"/>
    </source>
</evidence>
<proteinExistence type="inferred from homology"/>
<reference evidence="7 8" key="1">
    <citation type="submission" date="2017-08" db="EMBL/GenBank/DDBJ databases">
        <title>Acidophilic green algal genome provides insights into adaptation to an acidic environment.</title>
        <authorList>
            <person name="Hirooka S."/>
            <person name="Hirose Y."/>
            <person name="Kanesaki Y."/>
            <person name="Higuchi S."/>
            <person name="Fujiwara T."/>
            <person name="Onuma R."/>
            <person name="Era A."/>
            <person name="Ohbayashi R."/>
            <person name="Uzuka A."/>
            <person name="Nozaki H."/>
            <person name="Yoshikawa H."/>
            <person name="Miyagishima S.Y."/>
        </authorList>
    </citation>
    <scope>NUCLEOTIDE SEQUENCE [LARGE SCALE GENOMIC DNA]</scope>
    <source>
        <strain evidence="7 8">NIES-2499</strain>
    </source>
</reference>
<name>A0A250X8X0_9CHLO</name>
<dbReference type="GO" id="GO:0000177">
    <property type="term" value="C:cytoplasmic exosome (RNase complex)"/>
    <property type="evidence" value="ECO:0007669"/>
    <property type="project" value="TreeGrafter"/>
</dbReference>
<dbReference type="InterPro" id="IPR036345">
    <property type="entry name" value="ExoRNase_PH_dom2_sf"/>
</dbReference>
<dbReference type="EMBL" id="BEGY01000042">
    <property type="protein sequence ID" value="GAX79369.1"/>
    <property type="molecule type" value="Genomic_DNA"/>
</dbReference>
<comment type="caution">
    <text evidence="7">The sequence shown here is derived from an EMBL/GenBank/DDBJ whole genome shotgun (WGS) entry which is preliminary data.</text>
</comment>
<dbReference type="AlphaFoldDB" id="A0A250X8X0"/>
<dbReference type="InterPro" id="IPR001247">
    <property type="entry name" value="ExoRNase_PH_dom1"/>
</dbReference>
<dbReference type="PANTHER" id="PTHR11953:SF1">
    <property type="entry name" value="EXOSOME COMPLEX COMPONENT RRP46"/>
    <property type="match status" value="1"/>
</dbReference>
<dbReference type="SUPFAM" id="SSF54211">
    <property type="entry name" value="Ribosomal protein S5 domain 2-like"/>
    <property type="match status" value="1"/>
</dbReference>
<dbReference type="Gene3D" id="3.30.230.70">
    <property type="entry name" value="GHMP Kinase, N-terminal domain"/>
    <property type="match status" value="1"/>
</dbReference>
<dbReference type="SUPFAM" id="SSF55666">
    <property type="entry name" value="Ribonuclease PH domain 2-like"/>
    <property type="match status" value="1"/>
</dbReference>
<dbReference type="Pfam" id="PF01138">
    <property type="entry name" value="RNase_PH"/>
    <property type="match status" value="1"/>
</dbReference>